<evidence type="ECO:0000256" key="6">
    <source>
        <dbReference type="ARBA" id="ARBA00023237"/>
    </source>
</evidence>
<dbReference type="HOGENOM" id="CLU_026091_2_1_6"/>
<dbReference type="InterPro" id="IPR011990">
    <property type="entry name" value="TPR-like_helical_dom_sf"/>
</dbReference>
<name>Q2S9Y1_HAHCH</name>
<dbReference type="InterPro" id="IPR007443">
    <property type="entry name" value="LpoA"/>
</dbReference>
<protein>
    <submittedName>
        <fullName evidence="8">Putative lipoprotein</fullName>
    </submittedName>
</protein>
<evidence type="ECO:0000256" key="3">
    <source>
        <dbReference type="ARBA" id="ARBA00022984"/>
    </source>
</evidence>
<dbReference type="eggNOG" id="COG3107">
    <property type="taxonomic scope" value="Bacteria"/>
</dbReference>
<dbReference type="Gene3D" id="1.25.40.10">
    <property type="entry name" value="Tetratricopeptide repeat domain"/>
    <property type="match status" value="1"/>
</dbReference>
<dbReference type="STRING" id="349521.HCH_05894"/>
<keyword evidence="5" id="KW-0564">Palmitate</keyword>
<dbReference type="GO" id="GO:0031241">
    <property type="term" value="C:periplasmic side of cell outer membrane"/>
    <property type="evidence" value="ECO:0007669"/>
    <property type="project" value="TreeGrafter"/>
</dbReference>
<dbReference type="OrthoDB" id="6708821at2"/>
<dbReference type="RefSeq" id="WP_011399602.1">
    <property type="nucleotide sequence ID" value="NC_007645.1"/>
</dbReference>
<dbReference type="Pfam" id="PF04348">
    <property type="entry name" value="LppC"/>
    <property type="match status" value="1"/>
</dbReference>
<dbReference type="SUPFAM" id="SSF53822">
    <property type="entry name" value="Periplasmic binding protein-like I"/>
    <property type="match status" value="1"/>
</dbReference>
<dbReference type="PANTHER" id="PTHR38038:SF1">
    <property type="entry name" value="PENICILLIN-BINDING PROTEIN ACTIVATOR LPOA"/>
    <property type="match status" value="1"/>
</dbReference>
<dbReference type="PANTHER" id="PTHR38038">
    <property type="entry name" value="PENICILLIN-BINDING PROTEIN ACTIVATOR LPOA"/>
    <property type="match status" value="1"/>
</dbReference>
<evidence type="ECO:0000256" key="4">
    <source>
        <dbReference type="ARBA" id="ARBA00023136"/>
    </source>
</evidence>
<keyword evidence="7 8" id="KW-0449">Lipoprotein</keyword>
<reference evidence="8 9" key="1">
    <citation type="journal article" date="2005" name="Nucleic Acids Res.">
        <title>Genomic blueprint of Hahella chejuensis, a marine microbe producing an algicidal agent.</title>
        <authorList>
            <person name="Jeong H."/>
            <person name="Yim J.H."/>
            <person name="Lee C."/>
            <person name="Choi S.-H."/>
            <person name="Park Y.K."/>
            <person name="Yoon S.H."/>
            <person name="Hur C.-G."/>
            <person name="Kang H.-Y."/>
            <person name="Kim D."/>
            <person name="Lee H.H."/>
            <person name="Park K.H."/>
            <person name="Park S.-H."/>
            <person name="Park H.-S."/>
            <person name="Lee H.K."/>
            <person name="Oh T.K."/>
            <person name="Kim J.F."/>
        </authorList>
    </citation>
    <scope>NUCLEOTIDE SEQUENCE [LARGE SCALE GENOMIC DNA]</scope>
    <source>
        <strain evidence="8 9">KCTC 2396</strain>
    </source>
</reference>
<evidence type="ECO:0000256" key="1">
    <source>
        <dbReference type="ARBA" id="ARBA00022729"/>
    </source>
</evidence>
<dbReference type="GO" id="GO:0030234">
    <property type="term" value="F:enzyme regulator activity"/>
    <property type="evidence" value="ECO:0007669"/>
    <property type="project" value="TreeGrafter"/>
</dbReference>
<dbReference type="CDD" id="cd06339">
    <property type="entry name" value="PBP1_YraM_LppC_lipoprotein-like"/>
    <property type="match status" value="1"/>
</dbReference>
<dbReference type="Gene3D" id="3.40.50.2300">
    <property type="match status" value="2"/>
</dbReference>
<keyword evidence="4" id="KW-0472">Membrane</keyword>
<keyword evidence="2" id="KW-0133">Cell shape</keyword>
<dbReference type="PROSITE" id="PS51257">
    <property type="entry name" value="PROKAR_LIPOPROTEIN"/>
    <property type="match status" value="1"/>
</dbReference>
<keyword evidence="9" id="KW-1185">Reference proteome</keyword>
<dbReference type="Proteomes" id="UP000000238">
    <property type="component" value="Chromosome"/>
</dbReference>
<dbReference type="KEGG" id="hch:HCH_05894"/>
<proteinExistence type="predicted"/>
<accession>Q2S9Y1</accession>
<dbReference type="EMBL" id="CP000155">
    <property type="protein sequence ID" value="ABC32543.1"/>
    <property type="molecule type" value="Genomic_DNA"/>
</dbReference>
<keyword evidence="6" id="KW-0998">Cell outer membrane</keyword>
<evidence type="ECO:0000313" key="9">
    <source>
        <dbReference type="Proteomes" id="UP000000238"/>
    </source>
</evidence>
<evidence type="ECO:0000256" key="7">
    <source>
        <dbReference type="ARBA" id="ARBA00023288"/>
    </source>
</evidence>
<dbReference type="GO" id="GO:0008360">
    <property type="term" value="P:regulation of cell shape"/>
    <property type="evidence" value="ECO:0007669"/>
    <property type="project" value="UniProtKB-KW"/>
</dbReference>
<dbReference type="AlphaFoldDB" id="Q2S9Y1"/>
<evidence type="ECO:0000313" key="8">
    <source>
        <dbReference type="EMBL" id="ABC32543.1"/>
    </source>
</evidence>
<gene>
    <name evidence="8" type="ordered locus">HCH_05894</name>
</gene>
<evidence type="ECO:0000256" key="2">
    <source>
        <dbReference type="ARBA" id="ARBA00022960"/>
    </source>
</evidence>
<sequence length="618" mass="68847">MQRKHNYSFHVLLLTLLLSLLGGCEGLPVKGGDSGAQDATTQDEAERQLQLAKNTLPPEQANHRLKALDIYIARGDYANAQKVVESINSTTLTLPQMEQYIILGATLALEQNRTDQALSYFNAAPSDAFASRPVDIQLRANELHAKALMATGSSLDAAQLLIYASGLYTGEEYWRVLDDVWNALRATPSLELSRALETAQDYDWRGWLELITAVRQNQFSLEMQLAALKSWRRQWADHPAARRLPAELKMLAELPNERPSKIALLAPLSGNLAKAGEAIRDGFLAAYYQDINSSESNGQGPEIQIIDSGSIENIADLYLSLQLEGYDLIIGPLEKEAVAQLAGFPELDPPVLALNYLDEGVAPPPGMYQYGLAAEDEVRQIARKLISEGKRGVAVIYPDAPWAIKLASVLDREYQAANLPLPIPYKYVDGENYSDGIAHLLQINASKQRARKLKSVAGKFEYEPRRRQDIDGIIMISTPYVARQLKPLLLFHYASDLPVYATSQIYGGVPQPDKDHDLNGIHFTETPWLLSQSLPLKQDIRYVADTTRYERLYAMGADAYTIAPRLSLMRQFPDSQIQGTTGNLFMNESQQIRRILEWAIFERGLAKAELNSPESPPQ</sequence>
<evidence type="ECO:0000256" key="5">
    <source>
        <dbReference type="ARBA" id="ARBA00023139"/>
    </source>
</evidence>
<keyword evidence="3" id="KW-0573">Peptidoglycan synthesis</keyword>
<dbReference type="Gene3D" id="1.25.40.650">
    <property type="match status" value="1"/>
</dbReference>
<keyword evidence="1" id="KW-0732">Signal</keyword>
<dbReference type="GO" id="GO:0009252">
    <property type="term" value="P:peptidoglycan biosynthetic process"/>
    <property type="evidence" value="ECO:0007669"/>
    <property type="project" value="UniProtKB-KW"/>
</dbReference>
<organism evidence="8 9">
    <name type="scientific">Hahella chejuensis (strain KCTC 2396)</name>
    <dbReference type="NCBI Taxonomy" id="349521"/>
    <lineage>
        <taxon>Bacteria</taxon>
        <taxon>Pseudomonadati</taxon>
        <taxon>Pseudomonadota</taxon>
        <taxon>Gammaproteobacteria</taxon>
        <taxon>Oceanospirillales</taxon>
        <taxon>Hahellaceae</taxon>
        <taxon>Hahella</taxon>
    </lineage>
</organism>
<dbReference type="InterPro" id="IPR028082">
    <property type="entry name" value="Peripla_BP_I"/>
</dbReference>